<gene>
    <name evidence="3" type="ORF">HHK36_015287</name>
</gene>
<keyword evidence="1" id="KW-0175">Coiled coil</keyword>
<evidence type="ECO:0000313" key="3">
    <source>
        <dbReference type="EMBL" id="KAF8399422.1"/>
    </source>
</evidence>
<comment type="caution">
    <text evidence="3">The sequence shown here is derived from an EMBL/GenBank/DDBJ whole genome shotgun (WGS) entry which is preliminary data.</text>
</comment>
<dbReference type="AlphaFoldDB" id="A0A835DG09"/>
<dbReference type="OMA" id="RTASIKC"/>
<dbReference type="EMBL" id="JABCRI010000010">
    <property type="protein sequence ID" value="KAF8399422.1"/>
    <property type="molecule type" value="Genomic_DNA"/>
</dbReference>
<name>A0A835DG09_TETSI</name>
<sequence>MAMQTGIGFSKLLILVGAGYTGSIVLNNGQLSDILGNLQSLVKGFEKSRDPSNTDNSDYSDAVAAQVRRLAMEVRQLASGRQITVLNGNSSQIGNITSLAMPAAALGALGYGYMWWKGLSFSDLMYVTKHNMANVVSSMTKHLEQVSAALAATKRHLTQRLENLDGKLDEQKEISKLIKNEVTDVRADLSQIGYDLDSLQRMVSGLDGKICSLEDKQDFANVGLWYLCNFVDGKDVKMPEILQGQLKPPSKSRGSLTFPETPMLKGLKDIADTLLSGNIDKSMANAIVQNDIDKLGGPPRNVTRTPSIKC</sequence>
<reference evidence="3 4" key="1">
    <citation type="submission" date="2020-04" db="EMBL/GenBank/DDBJ databases">
        <title>Plant Genome Project.</title>
        <authorList>
            <person name="Zhang R.-G."/>
        </authorList>
    </citation>
    <scope>NUCLEOTIDE SEQUENCE [LARGE SCALE GENOMIC DNA]</scope>
    <source>
        <strain evidence="3">YNK0</strain>
        <tissue evidence="3">Leaf</tissue>
    </source>
</reference>
<dbReference type="PANTHER" id="PTHR46667">
    <property type="entry name" value="OS05G0182700 PROTEIN"/>
    <property type="match status" value="1"/>
</dbReference>
<feature type="domain" description="DUF1664" evidence="2">
    <location>
        <begin position="94"/>
        <end position="217"/>
    </location>
</feature>
<evidence type="ECO:0000313" key="4">
    <source>
        <dbReference type="Proteomes" id="UP000655225"/>
    </source>
</evidence>
<dbReference type="OrthoDB" id="544175at2759"/>
<dbReference type="InterPro" id="IPR012458">
    <property type="entry name" value="DUF1664"/>
</dbReference>
<proteinExistence type="predicted"/>
<evidence type="ECO:0000259" key="2">
    <source>
        <dbReference type="Pfam" id="PF07889"/>
    </source>
</evidence>
<evidence type="ECO:0000256" key="1">
    <source>
        <dbReference type="SAM" id="Coils"/>
    </source>
</evidence>
<dbReference type="Proteomes" id="UP000655225">
    <property type="component" value="Unassembled WGS sequence"/>
</dbReference>
<feature type="coiled-coil region" evidence="1">
    <location>
        <begin position="154"/>
        <end position="181"/>
    </location>
</feature>
<protein>
    <recommendedName>
        <fullName evidence="2">DUF1664 domain-containing protein</fullName>
    </recommendedName>
</protein>
<dbReference type="PANTHER" id="PTHR46667:SF6">
    <property type="entry name" value="OS01G0185100 PROTEIN"/>
    <property type="match status" value="1"/>
</dbReference>
<organism evidence="3 4">
    <name type="scientific">Tetracentron sinense</name>
    <name type="common">Spur-leaf</name>
    <dbReference type="NCBI Taxonomy" id="13715"/>
    <lineage>
        <taxon>Eukaryota</taxon>
        <taxon>Viridiplantae</taxon>
        <taxon>Streptophyta</taxon>
        <taxon>Embryophyta</taxon>
        <taxon>Tracheophyta</taxon>
        <taxon>Spermatophyta</taxon>
        <taxon>Magnoliopsida</taxon>
        <taxon>Trochodendrales</taxon>
        <taxon>Trochodendraceae</taxon>
        <taxon>Tetracentron</taxon>
    </lineage>
</organism>
<dbReference type="Pfam" id="PF07889">
    <property type="entry name" value="DUF1664"/>
    <property type="match status" value="1"/>
</dbReference>
<keyword evidence="4" id="KW-1185">Reference proteome</keyword>
<accession>A0A835DG09</accession>